<dbReference type="EMBL" id="CP054856">
    <property type="protein sequence ID" value="QVM83577.1"/>
    <property type="molecule type" value="Genomic_DNA"/>
</dbReference>
<evidence type="ECO:0000256" key="5">
    <source>
        <dbReference type="RuleBase" id="RU003968"/>
    </source>
</evidence>
<evidence type="ECO:0000259" key="6">
    <source>
        <dbReference type="PROSITE" id="PS00623"/>
    </source>
</evidence>
<dbReference type="Pfam" id="PF05199">
    <property type="entry name" value="GMC_oxred_C"/>
    <property type="match status" value="1"/>
</dbReference>
<dbReference type="SUPFAM" id="SSF51905">
    <property type="entry name" value="FAD/NAD(P)-binding domain"/>
    <property type="match status" value="1"/>
</dbReference>
<evidence type="ECO:0000313" key="9">
    <source>
        <dbReference type="Proteomes" id="UP000677126"/>
    </source>
</evidence>
<dbReference type="InterPro" id="IPR000172">
    <property type="entry name" value="GMC_OxRdtase_N"/>
</dbReference>
<keyword evidence="9" id="KW-1185">Reference proteome</keyword>
<dbReference type="PANTHER" id="PTHR11552">
    <property type="entry name" value="GLUCOSE-METHANOL-CHOLINE GMC OXIDOREDUCTASE"/>
    <property type="match status" value="1"/>
</dbReference>
<dbReference type="PROSITE" id="PS00623">
    <property type="entry name" value="GMC_OXRED_1"/>
    <property type="match status" value="1"/>
</dbReference>
<keyword evidence="3 5" id="KW-0285">Flavoprotein</keyword>
<dbReference type="PROSITE" id="PS00624">
    <property type="entry name" value="GMC_OXRED_2"/>
    <property type="match status" value="1"/>
</dbReference>
<evidence type="ECO:0000256" key="1">
    <source>
        <dbReference type="ARBA" id="ARBA00001974"/>
    </source>
</evidence>
<accession>A0ABX8E348</accession>
<dbReference type="PANTHER" id="PTHR11552:SF147">
    <property type="entry name" value="CHOLINE DEHYDROGENASE, MITOCHONDRIAL"/>
    <property type="match status" value="1"/>
</dbReference>
<dbReference type="PIRSF" id="PIRSF000137">
    <property type="entry name" value="Alcohol_oxidase"/>
    <property type="match status" value="1"/>
</dbReference>
<dbReference type="Proteomes" id="UP000677126">
    <property type="component" value="Chromosome"/>
</dbReference>
<dbReference type="Gene3D" id="3.30.560.10">
    <property type="entry name" value="Glucose Oxidase, domain 3"/>
    <property type="match status" value="1"/>
</dbReference>
<dbReference type="Pfam" id="PF00732">
    <property type="entry name" value="GMC_oxred_N"/>
    <property type="match status" value="1"/>
</dbReference>
<dbReference type="InterPro" id="IPR036188">
    <property type="entry name" value="FAD/NAD-bd_sf"/>
</dbReference>
<dbReference type="InterPro" id="IPR007867">
    <property type="entry name" value="GMC_OxRtase_C"/>
</dbReference>
<feature type="domain" description="Glucose-methanol-choline oxidoreductase N-terminal" evidence="7">
    <location>
        <begin position="252"/>
        <end position="266"/>
    </location>
</feature>
<evidence type="ECO:0000313" key="8">
    <source>
        <dbReference type="EMBL" id="QVM83577.1"/>
    </source>
</evidence>
<evidence type="ECO:0000256" key="2">
    <source>
        <dbReference type="ARBA" id="ARBA00010790"/>
    </source>
</evidence>
<keyword evidence="4 5" id="KW-0274">FAD</keyword>
<comment type="similarity">
    <text evidence="2 5">Belongs to the GMC oxidoreductase family.</text>
</comment>
<name>A0ABX8E348_9SPHN</name>
<reference evidence="8 9" key="1">
    <citation type="journal article" date="2021" name="Int. J. Syst. Evol. Microbiol.">
        <title>Novosphingobium decolorationis sp. nov., an aniline blue-decolourizing bacterium isolated from East Pacific sediment.</title>
        <authorList>
            <person name="Chen X."/>
            <person name="Dong B."/>
            <person name="Chen T."/>
            <person name="Ren N."/>
            <person name="Wang J."/>
            <person name="Xu Y."/>
            <person name="Yang J."/>
            <person name="Zhu S."/>
            <person name="Chen J."/>
        </authorList>
    </citation>
    <scope>NUCLEOTIDE SEQUENCE [LARGE SCALE GENOMIC DNA]</scope>
    <source>
        <strain evidence="8 9">502str22</strain>
    </source>
</reference>
<evidence type="ECO:0000256" key="3">
    <source>
        <dbReference type="ARBA" id="ARBA00022630"/>
    </source>
</evidence>
<comment type="cofactor">
    <cofactor evidence="1">
        <name>FAD</name>
        <dbReference type="ChEBI" id="CHEBI:57692"/>
    </cofactor>
</comment>
<feature type="domain" description="Glucose-methanol-choline oxidoreductase N-terminal" evidence="6">
    <location>
        <begin position="80"/>
        <end position="103"/>
    </location>
</feature>
<dbReference type="RefSeq" id="WP_213503424.1">
    <property type="nucleotide sequence ID" value="NZ_CP054856.1"/>
</dbReference>
<evidence type="ECO:0000256" key="4">
    <source>
        <dbReference type="ARBA" id="ARBA00022827"/>
    </source>
</evidence>
<dbReference type="SUPFAM" id="SSF54373">
    <property type="entry name" value="FAD-linked reductases, C-terminal domain"/>
    <property type="match status" value="1"/>
</dbReference>
<dbReference type="Gene3D" id="3.50.50.60">
    <property type="entry name" value="FAD/NAD(P)-binding domain"/>
    <property type="match status" value="1"/>
</dbReference>
<protein>
    <submittedName>
        <fullName evidence="8">GMC family oxidoreductase N-terminal domain-containing protein</fullName>
    </submittedName>
</protein>
<proteinExistence type="inferred from homology"/>
<dbReference type="InterPro" id="IPR012132">
    <property type="entry name" value="GMC_OxRdtase"/>
</dbReference>
<evidence type="ECO:0000259" key="7">
    <source>
        <dbReference type="PROSITE" id="PS00624"/>
    </source>
</evidence>
<organism evidence="8 9">
    <name type="scientific">Novosphingobium decolorationis</name>
    <dbReference type="NCBI Taxonomy" id="2698673"/>
    <lineage>
        <taxon>Bacteria</taxon>
        <taxon>Pseudomonadati</taxon>
        <taxon>Pseudomonadota</taxon>
        <taxon>Alphaproteobacteria</taxon>
        <taxon>Sphingomonadales</taxon>
        <taxon>Sphingomonadaceae</taxon>
        <taxon>Novosphingobium</taxon>
    </lineage>
</organism>
<gene>
    <name evidence="8" type="ORF">HT578_07620</name>
</gene>
<sequence length="536" mass="56946">MDTPDIIVIGGGSAGAAMAGRLAEGGTRVLLVEAGRSDKTLKSRVPALTSSVVQNPDYDWCYKVEPDPSLGGRADVWPAGKLLGGGSSLNGMMFIRGHKWDYDHWADLGAAGWDYQSVLPYFRRLEDNERGPDAWRGTGGPIGVSEVRARYAITDDWIAAAEAAGIPRSDDLNGKSAEGVDYVQVSQRGGLRCSTARGYLEGRDYDGRLKVELECQVLRILIEEGRACGVVVRQGGEERTWRSTRGVVLSAGSMNTPRLLMLSGIGPAEHLQDMGIPLVRDLPGVGRNLQDHVGTHLVNTVSGTTLNTDAQGLRGALQLLKFAALRTGALTTGIGHAQAFVHGRPGLPAPNLQISFAAFAFDFDEQGRLMLRKDAAVSTLIGLMRPSARGRITLRSADPLAPPVIAHQQLGSEDDIEQIVEGIAIARKIMEAAPMAAQITGEVRPGAGLDAPEALREYVKLASIPLYHPVGTAKMGAAEDLMAVVDPDLAVHGVEGLWVADASIFPSLPAGNTNATAIMVGDKGSDHVLKALRANR</sequence>